<dbReference type="EMBL" id="LOMK01000001">
    <property type="protein sequence ID" value="KYN24524.1"/>
    <property type="molecule type" value="Genomic_DNA"/>
</dbReference>
<comment type="caution">
    <text evidence="1">The sequence shown here is derived from an EMBL/GenBank/DDBJ whole genome shotgun (WGS) entry which is preliminary data.</text>
</comment>
<gene>
    <name evidence="1" type="ORF">AUQ44_00915</name>
</gene>
<evidence type="ECO:0000313" key="1">
    <source>
        <dbReference type="EMBL" id="KYN24524.1"/>
    </source>
</evidence>
<organism evidence="1 2">
    <name type="scientific">Vibrio cidicii</name>
    <dbReference type="NCBI Taxonomy" id="1763883"/>
    <lineage>
        <taxon>Bacteria</taxon>
        <taxon>Pseudomonadati</taxon>
        <taxon>Pseudomonadota</taxon>
        <taxon>Gammaproteobacteria</taxon>
        <taxon>Vibrionales</taxon>
        <taxon>Vibrionaceae</taxon>
        <taxon>Vibrio</taxon>
    </lineage>
</organism>
<accession>A0A151JFG2</accession>
<reference evidence="2" key="1">
    <citation type="submission" date="2015-12" db="EMBL/GenBank/DDBJ databases">
        <authorList>
            <person name="Tarr C.L."/>
            <person name="Gladney L.M."/>
        </authorList>
    </citation>
    <scope>NUCLEOTIDE SEQUENCE [LARGE SCALE GENOMIC DNA]</scope>
    <source>
        <strain evidence="2">2756-81</strain>
    </source>
</reference>
<protein>
    <submittedName>
        <fullName evidence="1">Uncharacterized protein</fullName>
    </submittedName>
</protein>
<name>A0A151JFG2_9VIBR</name>
<dbReference type="AlphaFoldDB" id="A0A151JFG2"/>
<dbReference type="Proteomes" id="UP000075349">
    <property type="component" value="Unassembled WGS sequence"/>
</dbReference>
<proteinExistence type="predicted"/>
<evidence type="ECO:0000313" key="2">
    <source>
        <dbReference type="Proteomes" id="UP000075349"/>
    </source>
</evidence>
<sequence length="322" mass="36931">MIQGQRGNEVQRRFIRLDEIEQKTTMTKGDVFAAVEEKRLSLCAYVDLNELGSLVMRDKKMVIRSVFNYQGLTRLTPDLSHQFAVLMQPQQVKLLHILEPQNITAWRSISEVYHNIKQCDYAYSEKAPNQPDVAFWAFAAIRVKPTAANSLSPLLSVLENACGKALNKETIGFDVGPEMRQAQRLSVEHVTVLPEQLRVDLKEIIDVFGEAKIRRTLPEAEVSDSVSVDILLSHPIEKVVCRILQVYGTELKAPNVWDVMREDARNELSRQFDIDGYIEEINNERLIWMDDSGRESQVTYASFRQKYLVKVKKHLKERVVTG</sequence>